<evidence type="ECO:0000256" key="1">
    <source>
        <dbReference type="ARBA" id="ARBA00001946"/>
    </source>
</evidence>
<dbReference type="OrthoDB" id="6486656at2759"/>
<dbReference type="InterPro" id="IPR034686">
    <property type="entry name" value="Terpene_cyclase-like_2"/>
</dbReference>
<dbReference type="SFLD" id="SFLDS00005">
    <property type="entry name" value="Isoprenoid_Synthase_Type_I"/>
    <property type="match status" value="1"/>
</dbReference>
<dbReference type="InterPro" id="IPR008949">
    <property type="entry name" value="Isoprenoid_synthase_dom_sf"/>
</dbReference>
<dbReference type="Gene3D" id="1.10.600.10">
    <property type="entry name" value="Farnesyl Diphosphate Synthase"/>
    <property type="match status" value="1"/>
</dbReference>
<sequence>MATQIDHSHDEALQLPVGTRFRIPDTGEKLPWRKNPLADELHARLCVTRRDLMAEAFGPELTALILDVEGIIPWACYTFPFSNPWQMDMLANMSLLAVLYDDVLSRTALVHDPEQVRRLTEQYAAVSAGQEPPVEQIAARWLWETNEKFCSQLSAAAIKRWHGIIRDIAHKVHRENSFHRTGELPGLEEFLELRRVSLFGYWVVFVAELSSGVDMTEQLAQSSELRDLEMTAIEHILFANDLHSFVKEARLGEYSNCFWILRRAGHSVQEAVDWMAKSLVAKQDELLERSRAILAGPLGRDPNVRRYLDALAYACGGTLYYHRTSRRYWGSDHDGIPVNNGLVTVTTTGIAFEPARKPSL</sequence>
<dbReference type="PANTHER" id="PTHR35201">
    <property type="entry name" value="TERPENE SYNTHASE"/>
    <property type="match status" value="1"/>
</dbReference>
<keyword evidence="4" id="KW-0456">Lyase</keyword>
<evidence type="ECO:0000256" key="4">
    <source>
        <dbReference type="RuleBase" id="RU366034"/>
    </source>
</evidence>
<comment type="similarity">
    <text evidence="2 4">Belongs to the terpene synthase family.</text>
</comment>
<evidence type="ECO:0000313" key="5">
    <source>
        <dbReference type="EMBL" id="KAH6886767.1"/>
    </source>
</evidence>
<protein>
    <recommendedName>
        <fullName evidence="4">Terpene synthase</fullName>
        <ecNumber evidence="4">4.2.3.-</ecNumber>
    </recommendedName>
</protein>
<proteinExistence type="inferred from homology"/>
<dbReference type="EMBL" id="JAGPYM010000015">
    <property type="protein sequence ID" value="KAH6886767.1"/>
    <property type="molecule type" value="Genomic_DNA"/>
</dbReference>
<evidence type="ECO:0000313" key="6">
    <source>
        <dbReference type="Proteomes" id="UP000777438"/>
    </source>
</evidence>
<gene>
    <name evidence="5" type="ORF">B0T10DRAFT_490321</name>
</gene>
<dbReference type="GO" id="GO:0010333">
    <property type="term" value="F:terpene synthase activity"/>
    <property type="evidence" value="ECO:0007669"/>
    <property type="project" value="InterPro"/>
</dbReference>
<dbReference type="GO" id="GO:0046872">
    <property type="term" value="F:metal ion binding"/>
    <property type="evidence" value="ECO:0007669"/>
    <property type="project" value="UniProtKB-KW"/>
</dbReference>
<evidence type="ECO:0000256" key="3">
    <source>
        <dbReference type="ARBA" id="ARBA00022842"/>
    </source>
</evidence>
<dbReference type="PANTHER" id="PTHR35201:SF4">
    <property type="entry name" value="BETA-PINACENE SYNTHASE-RELATED"/>
    <property type="match status" value="1"/>
</dbReference>
<keyword evidence="6" id="KW-1185">Reference proteome</keyword>
<dbReference type="EC" id="4.2.3.-" evidence="4"/>
<organism evidence="5 6">
    <name type="scientific">Thelonectria olida</name>
    <dbReference type="NCBI Taxonomy" id="1576542"/>
    <lineage>
        <taxon>Eukaryota</taxon>
        <taxon>Fungi</taxon>
        <taxon>Dikarya</taxon>
        <taxon>Ascomycota</taxon>
        <taxon>Pezizomycotina</taxon>
        <taxon>Sordariomycetes</taxon>
        <taxon>Hypocreomycetidae</taxon>
        <taxon>Hypocreales</taxon>
        <taxon>Nectriaceae</taxon>
        <taxon>Thelonectria</taxon>
    </lineage>
</organism>
<keyword evidence="4" id="KW-0479">Metal-binding</keyword>
<evidence type="ECO:0000256" key="2">
    <source>
        <dbReference type="ARBA" id="ARBA00006333"/>
    </source>
</evidence>
<dbReference type="AlphaFoldDB" id="A0A9P9AMM3"/>
<comment type="caution">
    <text evidence="5">The sequence shown here is derived from an EMBL/GenBank/DDBJ whole genome shotgun (WGS) entry which is preliminary data.</text>
</comment>
<dbReference type="SUPFAM" id="SSF48576">
    <property type="entry name" value="Terpenoid synthases"/>
    <property type="match status" value="1"/>
</dbReference>
<dbReference type="Pfam" id="PF19086">
    <property type="entry name" value="Terpene_syn_C_2"/>
    <property type="match status" value="1"/>
</dbReference>
<keyword evidence="3 4" id="KW-0460">Magnesium</keyword>
<dbReference type="SFLD" id="SFLDG01020">
    <property type="entry name" value="Terpene_Cyclase_Like_2"/>
    <property type="match status" value="1"/>
</dbReference>
<name>A0A9P9AMM3_9HYPO</name>
<reference evidence="5 6" key="1">
    <citation type="journal article" date="2021" name="Nat. Commun.">
        <title>Genetic determinants of endophytism in the Arabidopsis root mycobiome.</title>
        <authorList>
            <person name="Mesny F."/>
            <person name="Miyauchi S."/>
            <person name="Thiergart T."/>
            <person name="Pickel B."/>
            <person name="Atanasova L."/>
            <person name="Karlsson M."/>
            <person name="Huettel B."/>
            <person name="Barry K.W."/>
            <person name="Haridas S."/>
            <person name="Chen C."/>
            <person name="Bauer D."/>
            <person name="Andreopoulos W."/>
            <person name="Pangilinan J."/>
            <person name="LaButti K."/>
            <person name="Riley R."/>
            <person name="Lipzen A."/>
            <person name="Clum A."/>
            <person name="Drula E."/>
            <person name="Henrissat B."/>
            <person name="Kohler A."/>
            <person name="Grigoriev I.V."/>
            <person name="Martin F.M."/>
            <person name="Hacquard S."/>
        </authorList>
    </citation>
    <scope>NUCLEOTIDE SEQUENCE [LARGE SCALE GENOMIC DNA]</scope>
    <source>
        <strain evidence="5 6">MPI-CAGE-CH-0241</strain>
    </source>
</reference>
<comment type="cofactor">
    <cofactor evidence="1 4">
        <name>Mg(2+)</name>
        <dbReference type="ChEBI" id="CHEBI:18420"/>
    </cofactor>
</comment>
<accession>A0A9P9AMM3</accession>
<dbReference type="Proteomes" id="UP000777438">
    <property type="component" value="Unassembled WGS sequence"/>
</dbReference>
<dbReference type="GO" id="GO:0008299">
    <property type="term" value="P:isoprenoid biosynthetic process"/>
    <property type="evidence" value="ECO:0007669"/>
    <property type="project" value="UniProtKB-ARBA"/>
</dbReference>